<name>A0ACD5W925_AVESA</name>
<evidence type="ECO:0000313" key="2">
    <source>
        <dbReference type="Proteomes" id="UP001732700"/>
    </source>
</evidence>
<dbReference type="Proteomes" id="UP001732700">
    <property type="component" value="Chromosome 4A"/>
</dbReference>
<protein>
    <submittedName>
        <fullName evidence="1">Uncharacterized protein</fullName>
    </submittedName>
</protein>
<evidence type="ECO:0000313" key="1">
    <source>
        <dbReference type="EnsemblPlants" id="AVESA.00010b.r2.4AG0593490.1.CDS"/>
    </source>
</evidence>
<proteinExistence type="predicted"/>
<accession>A0ACD5W925</accession>
<reference evidence="1" key="1">
    <citation type="submission" date="2021-05" db="EMBL/GenBank/DDBJ databases">
        <authorList>
            <person name="Scholz U."/>
            <person name="Mascher M."/>
            <person name="Fiebig A."/>
        </authorList>
    </citation>
    <scope>NUCLEOTIDE SEQUENCE [LARGE SCALE GENOMIC DNA]</scope>
</reference>
<organism evidence="1 2">
    <name type="scientific">Avena sativa</name>
    <name type="common">Oat</name>
    <dbReference type="NCBI Taxonomy" id="4498"/>
    <lineage>
        <taxon>Eukaryota</taxon>
        <taxon>Viridiplantae</taxon>
        <taxon>Streptophyta</taxon>
        <taxon>Embryophyta</taxon>
        <taxon>Tracheophyta</taxon>
        <taxon>Spermatophyta</taxon>
        <taxon>Magnoliopsida</taxon>
        <taxon>Liliopsida</taxon>
        <taxon>Poales</taxon>
        <taxon>Poaceae</taxon>
        <taxon>BOP clade</taxon>
        <taxon>Pooideae</taxon>
        <taxon>Poodae</taxon>
        <taxon>Poeae</taxon>
        <taxon>Poeae Chloroplast Group 1 (Aveneae type)</taxon>
        <taxon>Aveninae</taxon>
        <taxon>Avena</taxon>
    </lineage>
</organism>
<keyword evidence="2" id="KW-1185">Reference proteome</keyword>
<dbReference type="EnsemblPlants" id="AVESA.00010b.r2.4AG0593490.1">
    <property type="protein sequence ID" value="AVESA.00010b.r2.4AG0593490.1.CDS"/>
    <property type="gene ID" value="AVESA.00010b.r2.4AG0593490"/>
</dbReference>
<sequence>MASENGGGAAASACQSGMTALAAGLLNRIAAATAGDNFVFSPLSIHVALALMSAGASGATLDQILAVAGAPSQGDLEAFVRDTVVERALADRSGTGGPCVAFACGVWSDERFPLKKAYRDTIVQTYKGGAWTVDFRNHPVEARKQINAWVAKVTRNLISEVVDPYSQSKETLKVVANAIYFKGEWRQPFDKEHTVDHRKFHLLDGSPIKAFFMRRLRLHEEQIACHDGFKVLKMPYKAADISASGFRWRQLESLPHFSMCVFLPDARDGLPNLVGRMTSRPEFLHEHLPTALVPVGDFRLPRFKMSFRSSVAGVLKSLGLRLPFEPATMDLTEKMEGAQLFVGDVIHKAVIEVNEAGSEAAAYTESDDEMGFSLFGDEPPPPKPVDFVADHPFAFFIIEETTSTIVFSGHVLDPSKEG</sequence>
<reference evidence="1" key="2">
    <citation type="submission" date="2025-09" db="UniProtKB">
        <authorList>
            <consortium name="EnsemblPlants"/>
        </authorList>
    </citation>
    <scope>IDENTIFICATION</scope>
</reference>